<sequence length="608" mass="65390">MNTPRFGQLADVAYQYFTPAFVQDLADQPPLQEELNNWWTLNLTSWVAQAMPAAPSWFYDPATTNIPSDAASVAIQWSAFSGRIKQFYSANPPVAPANPYKLNATQIYSLGDTGYYADSSNKNVALPNIPSTLCPQANWNGTLKTFGPYGPRGWQDEYCEWSVFRNASNQVVRVDFTCENPEYWTTLWKVSPERVVQLYNSTLNANAQSQNQITVTLADLQLTDASGNPVIDPNTGRPAYNPLNKWNSGPISVRGASNPSGGAMHLTSTPNTLQTEIGLAGASSVQYSSGNLYPQPLICCGNFGQEYRHSDPHIGQSVSQAVNPNTGSYNLANLANPFGLYIQLPNFANWTFGSNIVPGQGGIPASAQPSDIWQIVRGSQTCIDPVTGQAFPGNMILHAACQIPLAWLQANPNLTLADIQINGRPIQWAGQIAETFNMTLYARPLPAGSTKPPTNPCTSTQTAPYVPLQCMYSQLWNGYYPINEPAPTGAALSLASNTTFVAPWLPANGKSQALTLTCTTVPSPLSDLQVAFLLPGSDAVDTNISVTVSAATPVTYAVPGNSYPDNYFALSLAVTVGSSSAPGLRSVQITVNSNSNVLPDAVFIPEIE</sequence>
<reference evidence="1 2" key="1">
    <citation type="submission" date="2018-12" db="EMBL/GenBank/DDBJ databases">
        <title>Dyella dinghuensis sp. nov. DHOA06 and Dyella choica sp. nov. 4M-K27, isolated from forest soil.</title>
        <authorList>
            <person name="Qiu L.-H."/>
            <person name="Gao Z.-H."/>
        </authorList>
    </citation>
    <scope>NUCLEOTIDE SEQUENCE [LARGE SCALE GENOMIC DNA]</scope>
    <source>
        <strain evidence="1 2">4M-K27</strain>
    </source>
</reference>
<proteinExistence type="predicted"/>
<evidence type="ECO:0000313" key="1">
    <source>
        <dbReference type="EMBL" id="RUL77747.1"/>
    </source>
</evidence>
<gene>
    <name evidence="1" type="ORF">EKH80_06380</name>
</gene>
<protein>
    <submittedName>
        <fullName evidence="1">Uncharacterized protein</fullName>
    </submittedName>
</protein>
<organism evidence="1 2">
    <name type="scientific">Dyella choica</name>
    <dbReference type="NCBI Taxonomy" id="1927959"/>
    <lineage>
        <taxon>Bacteria</taxon>
        <taxon>Pseudomonadati</taxon>
        <taxon>Pseudomonadota</taxon>
        <taxon>Gammaproteobacteria</taxon>
        <taxon>Lysobacterales</taxon>
        <taxon>Rhodanobacteraceae</taxon>
        <taxon>Dyella</taxon>
    </lineage>
</organism>
<dbReference type="AlphaFoldDB" id="A0A3S0PQ18"/>
<dbReference type="EMBL" id="RYYV01000004">
    <property type="protein sequence ID" value="RUL77747.1"/>
    <property type="molecule type" value="Genomic_DNA"/>
</dbReference>
<evidence type="ECO:0000313" key="2">
    <source>
        <dbReference type="Proteomes" id="UP000274358"/>
    </source>
</evidence>
<dbReference type="Proteomes" id="UP000274358">
    <property type="component" value="Unassembled WGS sequence"/>
</dbReference>
<keyword evidence="2" id="KW-1185">Reference proteome</keyword>
<name>A0A3S0PQ18_9GAMM</name>
<comment type="caution">
    <text evidence="1">The sequence shown here is derived from an EMBL/GenBank/DDBJ whole genome shotgun (WGS) entry which is preliminary data.</text>
</comment>
<accession>A0A3S0PQ18</accession>
<dbReference type="OrthoDB" id="226361at2"/>